<feature type="domain" description="BACON" evidence="10">
    <location>
        <begin position="160"/>
        <end position="210"/>
    </location>
</feature>
<evidence type="ECO:0000259" key="9">
    <source>
        <dbReference type="Pfam" id="PF00150"/>
    </source>
</evidence>
<dbReference type="GO" id="GO:0009986">
    <property type="term" value="C:cell surface"/>
    <property type="evidence" value="ECO:0007669"/>
    <property type="project" value="TreeGrafter"/>
</dbReference>
<evidence type="ECO:0000256" key="4">
    <source>
        <dbReference type="ARBA" id="ARBA00023277"/>
    </source>
</evidence>
<dbReference type="Pfam" id="PF00150">
    <property type="entry name" value="Cellulase"/>
    <property type="match status" value="1"/>
</dbReference>
<dbReference type="Gene3D" id="2.60.40.10">
    <property type="entry name" value="Immunoglobulins"/>
    <property type="match status" value="2"/>
</dbReference>
<sequence length="600" mass="65178">MLMNKIKAYLLLLTIALSAFAAACSSDDNDPVTPEITISENILANGMSFSKAGGTNTLSVKSNVTLEVTSNQDWCVVTPAVSASATVFKYTIDVKSNSTTDNRTSVITVKGGNLTETFNVIQTATEGLDLETVLFEDISAAGGTITVKVMTNGEPTITINDSWITEKTETRAMVDKTKTFIIAANTGKERTGTITFILGDLPATTVTVKQLAGGEISSNEIAGEDPWTVAKSLGLGWNLGNQLDAHNSGVANETAWGNQKTTQALFDKLAAAGITTVRIPVTWMGHIGDAPGYEIEKAWMDRVAEVVGYAENAGLNAIVNIHHDGADSEYWLSIKDAAQDETKNTAIKTELKAVWTQIAERFKDKGNFLAFESMNEIHDGGWGWGDNRNDGGKQYSILNDWNQVFVDAVRAVGGGNSNRFLGVPGYCTNVALTVSNFKLPTDKVQNRLMVSVHFYDPNEYTLDAKYSEWGHTGAADKKANWGDEDNVKDVFNSLKTTYIDKGIPVYIGEMGCVSRTTDRAESFRKYYLEYICKAAKEYGLAPVYWDNGGTGSGKEESGLFNHATGDYLNNAAEIVEVMKKAIFTEDASYTLQSVYDNAPQ</sequence>
<feature type="domain" description="Glycoside hydrolase family 5" evidence="9">
    <location>
        <begin position="247"/>
        <end position="549"/>
    </location>
</feature>
<evidence type="ECO:0000256" key="5">
    <source>
        <dbReference type="ARBA" id="ARBA00023295"/>
    </source>
</evidence>
<name>A0A3D6AYA2_9BACE</name>
<dbReference type="Gene3D" id="3.20.20.80">
    <property type="entry name" value="Glycosidases"/>
    <property type="match status" value="1"/>
</dbReference>
<dbReference type="InterPro" id="IPR017853">
    <property type="entry name" value="GH"/>
</dbReference>
<dbReference type="Pfam" id="PF13004">
    <property type="entry name" value="BACON"/>
    <property type="match status" value="2"/>
</dbReference>
<evidence type="ECO:0000259" key="10">
    <source>
        <dbReference type="Pfam" id="PF13004"/>
    </source>
</evidence>
<feature type="chain" id="PRO_5036079560" evidence="8">
    <location>
        <begin position="22"/>
        <end position="600"/>
    </location>
</feature>
<evidence type="ECO:0000256" key="2">
    <source>
        <dbReference type="ARBA" id="ARBA00022801"/>
    </source>
</evidence>
<accession>A0A3D6AYA2</accession>
<keyword evidence="8" id="KW-0732">Signal</keyword>
<evidence type="ECO:0000256" key="6">
    <source>
        <dbReference type="ARBA" id="ARBA00023326"/>
    </source>
</evidence>
<feature type="signal peptide" evidence="8">
    <location>
        <begin position="1"/>
        <end position="21"/>
    </location>
</feature>
<dbReference type="Proteomes" id="UP000283341">
    <property type="component" value="Unassembled WGS sequence"/>
</dbReference>
<keyword evidence="4" id="KW-0119">Carbohydrate metabolism</keyword>
<evidence type="ECO:0000256" key="3">
    <source>
        <dbReference type="ARBA" id="ARBA00023001"/>
    </source>
</evidence>
<dbReference type="InterPro" id="IPR001547">
    <property type="entry name" value="Glyco_hydro_5"/>
</dbReference>
<dbReference type="SUPFAM" id="SSF51445">
    <property type="entry name" value="(Trans)glycosidases"/>
    <property type="match status" value="1"/>
</dbReference>
<reference evidence="11 14" key="2">
    <citation type="journal article" date="2019" name="Nat. Med.">
        <title>A library of human gut bacterial isolates paired with longitudinal multiomics data enables mechanistic microbiome research.</title>
        <authorList>
            <person name="Poyet M."/>
            <person name="Groussin M."/>
            <person name="Gibbons S.M."/>
            <person name="Avila-Pacheco J."/>
            <person name="Jiang X."/>
            <person name="Kearney S.M."/>
            <person name="Perrotta A.R."/>
            <person name="Berdy B."/>
            <person name="Zhao S."/>
            <person name="Lieberman T.D."/>
            <person name="Swanson P.K."/>
            <person name="Smith M."/>
            <person name="Roesemann S."/>
            <person name="Alexander J.E."/>
            <person name="Rich S.A."/>
            <person name="Livny J."/>
            <person name="Vlamakis H."/>
            <person name="Clish C."/>
            <person name="Bullock K."/>
            <person name="Deik A."/>
            <person name="Scott J."/>
            <person name="Pierce K.A."/>
            <person name="Xavier R.J."/>
            <person name="Alm E.J."/>
        </authorList>
    </citation>
    <scope>NUCLEOTIDE SEQUENCE [LARGE SCALE GENOMIC DNA]</scope>
    <source>
        <strain evidence="11 14">BIOML-A6</strain>
    </source>
</reference>
<dbReference type="Proteomes" id="UP000448877">
    <property type="component" value="Unassembled WGS sequence"/>
</dbReference>
<dbReference type="AlphaFoldDB" id="A0A3D6AYA2"/>
<dbReference type="EMBL" id="VVYV01000003">
    <property type="protein sequence ID" value="KAA5423104.1"/>
    <property type="molecule type" value="Genomic_DNA"/>
</dbReference>
<evidence type="ECO:0000313" key="14">
    <source>
        <dbReference type="Proteomes" id="UP000448877"/>
    </source>
</evidence>
<evidence type="ECO:0000313" key="13">
    <source>
        <dbReference type="Proteomes" id="UP000283341"/>
    </source>
</evidence>
<evidence type="ECO:0000256" key="7">
    <source>
        <dbReference type="RuleBase" id="RU361153"/>
    </source>
</evidence>
<evidence type="ECO:0000256" key="1">
    <source>
        <dbReference type="ARBA" id="ARBA00005641"/>
    </source>
</evidence>
<dbReference type="GO" id="GO:0008422">
    <property type="term" value="F:beta-glucosidase activity"/>
    <property type="evidence" value="ECO:0007669"/>
    <property type="project" value="TreeGrafter"/>
</dbReference>
<keyword evidence="3" id="KW-0136">Cellulose degradation</keyword>
<dbReference type="GO" id="GO:0005576">
    <property type="term" value="C:extracellular region"/>
    <property type="evidence" value="ECO:0007669"/>
    <property type="project" value="TreeGrafter"/>
</dbReference>
<keyword evidence="6" id="KW-0624">Polysaccharide degradation</keyword>
<organism evidence="11 14">
    <name type="scientific">Bacteroides cellulosilyticus</name>
    <dbReference type="NCBI Taxonomy" id="246787"/>
    <lineage>
        <taxon>Bacteria</taxon>
        <taxon>Pseudomonadati</taxon>
        <taxon>Bacteroidota</taxon>
        <taxon>Bacteroidia</taxon>
        <taxon>Bacteroidales</taxon>
        <taxon>Bacteroidaceae</taxon>
        <taxon>Bacteroides</taxon>
    </lineage>
</organism>
<dbReference type="InterPro" id="IPR013783">
    <property type="entry name" value="Ig-like_fold"/>
</dbReference>
<keyword evidence="2 7" id="KW-0378">Hydrolase</keyword>
<evidence type="ECO:0000313" key="12">
    <source>
        <dbReference type="EMBL" id="RGS37428.1"/>
    </source>
</evidence>
<proteinExistence type="inferred from homology"/>
<dbReference type="PANTHER" id="PTHR31297">
    <property type="entry name" value="GLUCAN ENDO-1,6-BETA-GLUCOSIDASE B"/>
    <property type="match status" value="1"/>
</dbReference>
<keyword evidence="5 7" id="KW-0326">Glycosidase</keyword>
<dbReference type="GO" id="GO:0030245">
    <property type="term" value="P:cellulose catabolic process"/>
    <property type="evidence" value="ECO:0007669"/>
    <property type="project" value="UniProtKB-KW"/>
</dbReference>
<dbReference type="PANTHER" id="PTHR31297:SF41">
    <property type="entry name" value="ENDOGLUCANASE, PUTATIVE (AFU_ORTHOLOGUE AFUA_5G01830)-RELATED"/>
    <property type="match status" value="1"/>
</dbReference>
<evidence type="ECO:0000256" key="8">
    <source>
        <dbReference type="SAM" id="SignalP"/>
    </source>
</evidence>
<dbReference type="PROSITE" id="PS51257">
    <property type="entry name" value="PROKAR_LIPOPROTEIN"/>
    <property type="match status" value="1"/>
</dbReference>
<comment type="caution">
    <text evidence="11">The sequence shown here is derived from an EMBL/GenBank/DDBJ whole genome shotgun (WGS) entry which is preliminary data.</text>
</comment>
<evidence type="ECO:0000313" key="11">
    <source>
        <dbReference type="EMBL" id="KAA5423104.1"/>
    </source>
</evidence>
<dbReference type="InterPro" id="IPR024361">
    <property type="entry name" value="BACON"/>
</dbReference>
<comment type="similarity">
    <text evidence="1 7">Belongs to the glycosyl hydrolase 5 (cellulase A) family.</text>
</comment>
<dbReference type="InterPro" id="IPR050386">
    <property type="entry name" value="Glycosyl_hydrolase_5"/>
</dbReference>
<feature type="domain" description="BACON" evidence="10">
    <location>
        <begin position="68"/>
        <end position="122"/>
    </location>
</feature>
<gene>
    <name evidence="12" type="ORF">DWX97_09855</name>
    <name evidence="11" type="ORF">F2Y81_03260</name>
</gene>
<reference evidence="12 13" key="1">
    <citation type="submission" date="2018-08" db="EMBL/GenBank/DDBJ databases">
        <title>A genome reference for cultivated species of the human gut microbiota.</title>
        <authorList>
            <person name="Zou Y."/>
            <person name="Xue W."/>
            <person name="Luo G."/>
        </authorList>
    </citation>
    <scope>NUCLEOTIDE SEQUENCE [LARGE SCALE GENOMIC DNA]</scope>
    <source>
        <strain evidence="12 13">AF22-3AC</strain>
    </source>
</reference>
<dbReference type="EMBL" id="QRVJ01000006">
    <property type="protein sequence ID" value="RGS37428.1"/>
    <property type="molecule type" value="Genomic_DNA"/>
</dbReference>
<protein>
    <submittedName>
        <fullName evidence="11">Cellulase family glycosylhydrolase</fullName>
    </submittedName>
    <submittedName>
        <fullName evidence="12">Glycosyl hydrolase family 5</fullName>
    </submittedName>
</protein>
<dbReference type="CDD" id="cd14948">
    <property type="entry name" value="BACON"/>
    <property type="match status" value="2"/>
</dbReference>